<dbReference type="EMBL" id="LR798346">
    <property type="protein sequence ID" value="CAB5225563.1"/>
    <property type="molecule type" value="Genomic_DNA"/>
</dbReference>
<name>A0A6J5ND31_9CAUD</name>
<evidence type="ECO:0000313" key="2">
    <source>
        <dbReference type="EMBL" id="CAB5225563.1"/>
    </source>
</evidence>
<accession>A0A6J5ND31</accession>
<sequence>MPSYNNTVRSDRMTVVNTASAGGKLALYDGTKPAPGGAATTKLAEFSLSTPAGTVTNGVLTFTDPANVTVLANGTCTWARITNSGGSWVGDFTASKVGGSGEIKLTENVLTTGMTLDVTSLTITEGNA</sequence>
<evidence type="ECO:0000313" key="1">
    <source>
        <dbReference type="EMBL" id="CAB4157640.1"/>
    </source>
</evidence>
<dbReference type="EMBL" id="LR796654">
    <property type="protein sequence ID" value="CAB4157640.1"/>
    <property type="molecule type" value="Genomic_DNA"/>
</dbReference>
<organism evidence="1">
    <name type="scientific">uncultured Caudovirales phage</name>
    <dbReference type="NCBI Taxonomy" id="2100421"/>
    <lineage>
        <taxon>Viruses</taxon>
        <taxon>Duplodnaviria</taxon>
        <taxon>Heunggongvirae</taxon>
        <taxon>Uroviricota</taxon>
        <taxon>Caudoviricetes</taxon>
        <taxon>Peduoviridae</taxon>
        <taxon>Maltschvirus</taxon>
        <taxon>Maltschvirus maltsch</taxon>
    </lineage>
</organism>
<reference evidence="1" key="1">
    <citation type="submission" date="2020-04" db="EMBL/GenBank/DDBJ databases">
        <authorList>
            <person name="Chiriac C."/>
            <person name="Salcher M."/>
            <person name="Ghai R."/>
            <person name="Kavagutti S V."/>
        </authorList>
    </citation>
    <scope>NUCLEOTIDE SEQUENCE</scope>
</reference>
<gene>
    <name evidence="1" type="ORF">UFOVP686_31</name>
    <name evidence="2" type="ORF">UFOVP752_35</name>
</gene>
<protein>
    <submittedName>
        <fullName evidence="1">Uncharacterized protein</fullName>
    </submittedName>
</protein>
<proteinExistence type="predicted"/>